<evidence type="ECO:0000313" key="2">
    <source>
        <dbReference type="Proteomes" id="UP000292423"/>
    </source>
</evidence>
<organism evidence="1 2">
    <name type="scientific">Fluviicoccus keumensis</name>
    <dbReference type="NCBI Taxonomy" id="1435465"/>
    <lineage>
        <taxon>Bacteria</taxon>
        <taxon>Pseudomonadati</taxon>
        <taxon>Pseudomonadota</taxon>
        <taxon>Gammaproteobacteria</taxon>
        <taxon>Moraxellales</taxon>
        <taxon>Moraxellaceae</taxon>
        <taxon>Fluviicoccus</taxon>
    </lineage>
</organism>
<sequence>MGKKKSLREVLHQHPELFDMVQLLTSGDDMVASEEYVSDELVITLARDGKPKKKKCNELVFVKTAEGYLLRSPLQAEAEPDA</sequence>
<dbReference type="RefSeq" id="WP_130410916.1">
    <property type="nucleotide sequence ID" value="NZ_SHKX01000010.1"/>
</dbReference>
<dbReference type="AlphaFoldDB" id="A0A4Q7ZCI7"/>
<comment type="caution">
    <text evidence="1">The sequence shown here is derived from an EMBL/GenBank/DDBJ whole genome shotgun (WGS) entry which is preliminary data.</text>
</comment>
<keyword evidence="2" id="KW-1185">Reference proteome</keyword>
<reference evidence="1 2" key="1">
    <citation type="submission" date="2019-02" db="EMBL/GenBank/DDBJ databases">
        <title>Genomic Encyclopedia of Type Strains, Phase IV (KMG-IV): sequencing the most valuable type-strain genomes for metagenomic binning, comparative biology and taxonomic classification.</title>
        <authorList>
            <person name="Goeker M."/>
        </authorList>
    </citation>
    <scope>NUCLEOTIDE SEQUENCE [LARGE SCALE GENOMIC DNA]</scope>
    <source>
        <strain evidence="1 2">DSM 105135</strain>
    </source>
</reference>
<proteinExistence type="predicted"/>
<accession>A0A4Q7ZCI7</accession>
<dbReference type="EMBL" id="SHKX01000010">
    <property type="protein sequence ID" value="RZU47695.1"/>
    <property type="molecule type" value="Genomic_DNA"/>
</dbReference>
<evidence type="ECO:0000313" key="1">
    <source>
        <dbReference type="EMBL" id="RZU47695.1"/>
    </source>
</evidence>
<name>A0A4Q7ZCI7_9GAMM</name>
<gene>
    <name evidence="1" type="ORF">EV700_0662</name>
</gene>
<protein>
    <submittedName>
        <fullName evidence="1">Uncharacterized protein</fullName>
    </submittedName>
</protein>
<dbReference type="Proteomes" id="UP000292423">
    <property type="component" value="Unassembled WGS sequence"/>
</dbReference>
<dbReference type="OrthoDB" id="9982224at2"/>